<gene>
    <name evidence="1" type="ORF">Defa_24230</name>
</gene>
<sequence length="69" mass="7627">MTFALNYLTDIANNAVDESVLSINAATPPTLKVSFQRLRLAYSYISVSLNVFDQHVDALDGLLVVRMPI</sequence>
<name>A0ABQ0EBF0_9BACT</name>
<proteinExistence type="predicted"/>
<dbReference type="EMBL" id="BAAFSG010000001">
    <property type="protein sequence ID" value="GAB1254936.1"/>
    <property type="molecule type" value="Genomic_DNA"/>
</dbReference>
<organism evidence="1 2">
    <name type="scientific">Desulfovibrio falkowii</name>
    <dbReference type="NCBI Taxonomy" id="3136602"/>
    <lineage>
        <taxon>Bacteria</taxon>
        <taxon>Pseudomonadati</taxon>
        <taxon>Thermodesulfobacteriota</taxon>
        <taxon>Desulfovibrionia</taxon>
        <taxon>Desulfovibrionales</taxon>
        <taxon>Desulfovibrionaceae</taxon>
        <taxon>Desulfovibrio</taxon>
    </lineage>
</organism>
<reference evidence="1 2" key="1">
    <citation type="journal article" date="2025" name="Int. J. Syst. Evol. Microbiol.">
        <title>Desulfovibrio falkowii sp. nov., Porphyromonas miyakawae sp. nov., Mediterraneibacter flintii sp. nov. and Owariibacterium komagatae gen. nov., sp. nov., isolated from human faeces.</title>
        <authorList>
            <person name="Hamaguchi T."/>
            <person name="Ohara M."/>
            <person name="Hisatomi A."/>
            <person name="Sekiguchi K."/>
            <person name="Takeda J.I."/>
            <person name="Ueyama J."/>
            <person name="Ito M."/>
            <person name="Nishiwaki H."/>
            <person name="Ogi T."/>
            <person name="Hirayama M."/>
            <person name="Ohkuma M."/>
            <person name="Sakamoto M."/>
            <person name="Ohno K."/>
        </authorList>
    </citation>
    <scope>NUCLEOTIDE SEQUENCE [LARGE SCALE GENOMIC DNA]</scope>
    <source>
        <strain evidence="1 2">13CB8C</strain>
    </source>
</reference>
<comment type="caution">
    <text evidence="1">The sequence shown here is derived from an EMBL/GenBank/DDBJ whole genome shotgun (WGS) entry which is preliminary data.</text>
</comment>
<accession>A0ABQ0EBF0</accession>
<dbReference type="Proteomes" id="UP001628192">
    <property type="component" value="Unassembled WGS sequence"/>
</dbReference>
<protein>
    <submittedName>
        <fullName evidence="1">Uncharacterized protein</fullName>
    </submittedName>
</protein>
<evidence type="ECO:0000313" key="2">
    <source>
        <dbReference type="Proteomes" id="UP001628192"/>
    </source>
</evidence>
<keyword evidence="2" id="KW-1185">Reference proteome</keyword>
<evidence type="ECO:0000313" key="1">
    <source>
        <dbReference type="EMBL" id="GAB1254936.1"/>
    </source>
</evidence>